<sequence>MKIVLVDSNVAISPYLVYPLGMSMVARALVNAGYEVVQYDFLQNDQSLSRLRECVQNEKPDAVGISMRNIDNVNLMNEQEYIGVVKSIVKEIKAVTDAKIILGGTAFSLLPDTLLEHLGADYGIVGEGEELMIKLVGSLEQGEEIPEPVLIAESSMTSSQIQGALYDSNIMAYYLENGSLANVQTKRGCPHKCIYCSYPALEGSRIRPRDEKDTVDDMEILVKKHGARMIFFTDSIFNDGEGHYIDLLNEMERRGFSVPWTAYIKPEILEQSIIDLMIRTGVRGVELGSDGATDTTLKALGKSFLFKDIVACNQLFADNGIATANFFMFGAPGETPETADEGIKNIISLENTVSFMFIGIRILPGTSLKHMAVKQGILTGQENLLSPVYYISPDVDKKWLEETMEKAFKPHRHCVFPPDSYDRSVKFLHKLGHKGLMWDMLLPKSRRSS</sequence>
<evidence type="ECO:0000313" key="8">
    <source>
        <dbReference type="EMBL" id="CCO06763.1"/>
    </source>
</evidence>
<gene>
    <name evidence="8" type="ORF">DEMABW1_80157</name>
    <name evidence="9" type="ORF">MTBBW1_80157</name>
</gene>
<dbReference type="InterPro" id="IPR051198">
    <property type="entry name" value="BchE-like"/>
</dbReference>
<evidence type="ECO:0000256" key="3">
    <source>
        <dbReference type="ARBA" id="ARBA00022723"/>
    </source>
</evidence>
<dbReference type="Pfam" id="PF04055">
    <property type="entry name" value="Radical_SAM"/>
    <property type="match status" value="1"/>
</dbReference>
<dbReference type="SFLD" id="SFLDS00029">
    <property type="entry name" value="Radical_SAM"/>
    <property type="match status" value="1"/>
</dbReference>
<keyword evidence="3" id="KW-0479">Metal-binding</keyword>
<dbReference type="AlphaFoldDB" id="L0R409"/>
<keyword evidence="4" id="KW-0408">Iron</keyword>
<name>L0R409_9BACT</name>
<proteinExistence type="predicted"/>
<evidence type="ECO:0000313" key="10">
    <source>
        <dbReference type="Proteomes" id="UP000191931"/>
    </source>
</evidence>
<keyword evidence="5" id="KW-0411">Iron-sulfur</keyword>
<dbReference type="SMART" id="SM00729">
    <property type="entry name" value="Elp3"/>
    <property type="match status" value="1"/>
</dbReference>
<dbReference type="GO" id="GO:0003824">
    <property type="term" value="F:catalytic activity"/>
    <property type="evidence" value="ECO:0007669"/>
    <property type="project" value="InterPro"/>
</dbReference>
<dbReference type="InterPro" id="IPR036724">
    <property type="entry name" value="Cobalamin-bd_sf"/>
</dbReference>
<dbReference type="CDD" id="cd01335">
    <property type="entry name" value="Radical_SAM"/>
    <property type="match status" value="1"/>
</dbReference>
<keyword evidence="2" id="KW-0949">S-adenosyl-L-methionine</keyword>
<dbReference type="RefSeq" id="WP_080798440.1">
    <property type="nucleotide sequence ID" value="NZ_LT828540.1"/>
</dbReference>
<dbReference type="PANTHER" id="PTHR43409:SF16">
    <property type="entry name" value="SLR0320 PROTEIN"/>
    <property type="match status" value="1"/>
</dbReference>
<dbReference type="InterPro" id="IPR023969">
    <property type="entry name" value="CHP04072_B12-bd/rSAM"/>
</dbReference>
<comment type="cofactor">
    <cofactor evidence="1">
        <name>[4Fe-4S] cluster</name>
        <dbReference type="ChEBI" id="CHEBI:49883"/>
    </cofactor>
</comment>
<organism evidence="8">
    <name type="scientific">Desulfamplus magnetovallimortis</name>
    <dbReference type="NCBI Taxonomy" id="1246637"/>
    <lineage>
        <taxon>Bacteria</taxon>
        <taxon>Pseudomonadati</taxon>
        <taxon>Thermodesulfobacteriota</taxon>
        <taxon>Desulfobacteria</taxon>
        <taxon>Desulfobacterales</taxon>
        <taxon>Desulfobacteraceae</taxon>
        <taxon>Desulfamplus</taxon>
    </lineage>
</organism>
<dbReference type="Gene3D" id="3.80.30.20">
    <property type="entry name" value="tm_1862 like domain"/>
    <property type="match status" value="1"/>
</dbReference>
<dbReference type="GO" id="GO:0051539">
    <property type="term" value="F:4 iron, 4 sulfur cluster binding"/>
    <property type="evidence" value="ECO:0007669"/>
    <property type="project" value="UniProtKB-KW"/>
</dbReference>
<dbReference type="OrthoDB" id="9762608at2"/>
<keyword evidence="10" id="KW-1185">Reference proteome</keyword>
<evidence type="ECO:0000313" key="9">
    <source>
        <dbReference type="EMBL" id="SLM32814.1"/>
    </source>
</evidence>
<dbReference type="InterPro" id="IPR007197">
    <property type="entry name" value="rSAM"/>
</dbReference>
<dbReference type="SUPFAM" id="SSF102114">
    <property type="entry name" value="Radical SAM enzymes"/>
    <property type="match status" value="1"/>
</dbReference>
<feature type="domain" description="Radical SAM core" evidence="7">
    <location>
        <begin position="175"/>
        <end position="394"/>
    </location>
</feature>
<reference evidence="8" key="2">
    <citation type="submission" date="2012-12" db="EMBL/GenBank/DDBJ databases">
        <title>Region harboring genes involved in magnetosome formation of Candidatus Desulfamplus magnetosmortis.</title>
        <authorList>
            <person name="Lefevre C.T."/>
            <person name="Bazylinski D.A."/>
        </authorList>
    </citation>
    <scope>NUCLEOTIDE SEQUENCE</scope>
    <source>
        <strain evidence="8">BW-1</strain>
    </source>
</reference>
<dbReference type="SFLD" id="SFLDG01123">
    <property type="entry name" value="methyltransferase_(Class_B)"/>
    <property type="match status" value="1"/>
</dbReference>
<dbReference type="PROSITE" id="PS51918">
    <property type="entry name" value="RADICAL_SAM"/>
    <property type="match status" value="1"/>
</dbReference>
<dbReference type="InterPro" id="IPR034466">
    <property type="entry name" value="Methyltransferase_Class_B"/>
</dbReference>
<evidence type="ECO:0000256" key="4">
    <source>
        <dbReference type="ARBA" id="ARBA00023004"/>
    </source>
</evidence>
<reference evidence="8" key="1">
    <citation type="submission" date="2012-10" db="EMBL/GenBank/DDBJ databases">
        <authorList>
            <person name="Lefevre C."/>
        </authorList>
    </citation>
    <scope>NUCLEOTIDE SEQUENCE</scope>
    <source>
        <strain evidence="8">BW-1</strain>
    </source>
</reference>
<dbReference type="GO" id="GO:0005829">
    <property type="term" value="C:cytosol"/>
    <property type="evidence" value="ECO:0007669"/>
    <property type="project" value="TreeGrafter"/>
</dbReference>
<evidence type="ECO:0000259" key="7">
    <source>
        <dbReference type="PROSITE" id="PS51918"/>
    </source>
</evidence>
<dbReference type="InterPro" id="IPR058240">
    <property type="entry name" value="rSAM_sf"/>
</dbReference>
<evidence type="ECO:0000259" key="6">
    <source>
        <dbReference type="PROSITE" id="PS51332"/>
    </source>
</evidence>
<dbReference type="GO" id="GO:0031419">
    <property type="term" value="F:cobalamin binding"/>
    <property type="evidence" value="ECO:0007669"/>
    <property type="project" value="InterPro"/>
</dbReference>
<evidence type="ECO:0000256" key="1">
    <source>
        <dbReference type="ARBA" id="ARBA00001966"/>
    </source>
</evidence>
<dbReference type="EMBL" id="FWEV01000325">
    <property type="protein sequence ID" value="SLM32814.1"/>
    <property type="molecule type" value="Genomic_DNA"/>
</dbReference>
<dbReference type="SUPFAM" id="SSF52242">
    <property type="entry name" value="Cobalamin (vitamin B12)-binding domain"/>
    <property type="match status" value="1"/>
</dbReference>
<dbReference type="STRING" id="1246637.MTBBW1_80157"/>
<evidence type="ECO:0000256" key="2">
    <source>
        <dbReference type="ARBA" id="ARBA00022691"/>
    </source>
</evidence>
<dbReference type="Gene3D" id="3.40.50.280">
    <property type="entry name" value="Cobalamin-binding domain"/>
    <property type="match status" value="1"/>
</dbReference>
<evidence type="ECO:0000256" key="5">
    <source>
        <dbReference type="ARBA" id="ARBA00023014"/>
    </source>
</evidence>
<dbReference type="Pfam" id="PF02310">
    <property type="entry name" value="B12-binding"/>
    <property type="match status" value="1"/>
</dbReference>
<protein>
    <submittedName>
        <fullName evidence="8">Uncharacterized protein</fullName>
    </submittedName>
</protein>
<dbReference type="EMBL" id="HF547348">
    <property type="protein sequence ID" value="CCO06763.1"/>
    <property type="molecule type" value="Genomic_DNA"/>
</dbReference>
<dbReference type="PROSITE" id="PS51332">
    <property type="entry name" value="B12_BINDING"/>
    <property type="match status" value="1"/>
</dbReference>
<dbReference type="InterPro" id="IPR006158">
    <property type="entry name" value="Cobalamin-bd"/>
</dbReference>
<feature type="domain" description="B12-binding" evidence="6">
    <location>
        <begin position="5"/>
        <end position="146"/>
    </location>
</feature>
<dbReference type="GO" id="GO:0046872">
    <property type="term" value="F:metal ion binding"/>
    <property type="evidence" value="ECO:0007669"/>
    <property type="project" value="UniProtKB-KW"/>
</dbReference>
<dbReference type="InterPro" id="IPR006638">
    <property type="entry name" value="Elp3/MiaA/NifB-like_rSAM"/>
</dbReference>
<accession>L0R409</accession>
<dbReference type="InterPro" id="IPR023404">
    <property type="entry name" value="rSAM_horseshoe"/>
</dbReference>
<dbReference type="SFLD" id="SFLDG01082">
    <property type="entry name" value="B12-binding_domain_containing"/>
    <property type="match status" value="1"/>
</dbReference>
<dbReference type="NCBIfam" id="TIGR04072">
    <property type="entry name" value="rSAM_ladder_B12"/>
    <property type="match status" value="1"/>
</dbReference>
<reference evidence="9 10" key="3">
    <citation type="submission" date="2017-03" db="EMBL/GenBank/DDBJ databases">
        <authorList>
            <person name="Afonso C.L."/>
            <person name="Miller P.J."/>
            <person name="Scott M.A."/>
            <person name="Spackman E."/>
            <person name="Goraichik I."/>
            <person name="Dimitrov K.M."/>
            <person name="Suarez D.L."/>
            <person name="Swayne D.E."/>
        </authorList>
    </citation>
    <scope>NUCLEOTIDE SEQUENCE [LARGE SCALE GENOMIC DNA]</scope>
    <source>
        <strain evidence="9">PRJEB14757</strain>
    </source>
</reference>
<dbReference type="PANTHER" id="PTHR43409">
    <property type="entry name" value="ANAEROBIC MAGNESIUM-PROTOPORPHYRIN IX MONOMETHYL ESTER CYCLASE-RELATED"/>
    <property type="match status" value="1"/>
</dbReference>
<dbReference type="Proteomes" id="UP000191931">
    <property type="component" value="Unassembled WGS sequence"/>
</dbReference>